<keyword evidence="3" id="KW-0472">Membrane</keyword>
<accession>A0A9J6EP00</accession>
<dbReference type="Proteomes" id="UP000821866">
    <property type="component" value="Chromosome 11"/>
</dbReference>
<evidence type="ECO:0000256" key="2">
    <source>
        <dbReference type="SAM" id="MobiDB-lite"/>
    </source>
</evidence>
<proteinExistence type="inferred from homology"/>
<evidence type="ECO:0000256" key="1">
    <source>
        <dbReference type="ARBA" id="ARBA00007357"/>
    </source>
</evidence>
<evidence type="ECO:0000259" key="4">
    <source>
        <dbReference type="Pfam" id="PF05649"/>
    </source>
</evidence>
<dbReference type="SUPFAM" id="SSF55486">
    <property type="entry name" value="Metalloproteases ('zincins'), catalytic domain"/>
    <property type="match status" value="1"/>
</dbReference>
<feature type="region of interest" description="Disordered" evidence="2">
    <location>
        <begin position="593"/>
        <end position="620"/>
    </location>
</feature>
<comment type="caution">
    <text evidence="5">The sequence shown here is derived from an EMBL/GenBank/DDBJ whole genome shotgun (WGS) entry which is preliminary data.</text>
</comment>
<keyword evidence="3" id="KW-0812">Transmembrane</keyword>
<dbReference type="InterPro" id="IPR000718">
    <property type="entry name" value="Peptidase_M13"/>
</dbReference>
<dbReference type="Gene3D" id="3.40.390.10">
    <property type="entry name" value="Collagenase (Catalytic Domain)"/>
    <property type="match status" value="1"/>
</dbReference>
<organism evidence="5 6">
    <name type="scientific">Rhipicephalus microplus</name>
    <name type="common">Cattle tick</name>
    <name type="synonym">Boophilus microplus</name>
    <dbReference type="NCBI Taxonomy" id="6941"/>
    <lineage>
        <taxon>Eukaryota</taxon>
        <taxon>Metazoa</taxon>
        <taxon>Ecdysozoa</taxon>
        <taxon>Arthropoda</taxon>
        <taxon>Chelicerata</taxon>
        <taxon>Arachnida</taxon>
        <taxon>Acari</taxon>
        <taxon>Parasitiformes</taxon>
        <taxon>Ixodida</taxon>
        <taxon>Ixodoidea</taxon>
        <taxon>Ixodidae</taxon>
        <taxon>Rhipicephalinae</taxon>
        <taxon>Rhipicephalus</taxon>
        <taxon>Boophilus</taxon>
    </lineage>
</organism>
<evidence type="ECO:0000256" key="3">
    <source>
        <dbReference type="SAM" id="Phobius"/>
    </source>
</evidence>
<name>A0A9J6EP00_RHIMP</name>
<reference evidence="5" key="1">
    <citation type="journal article" date="2020" name="Cell">
        <title>Large-Scale Comparative Analyses of Tick Genomes Elucidate Their Genetic Diversity and Vector Capacities.</title>
        <authorList>
            <consortium name="Tick Genome and Microbiome Consortium (TIGMIC)"/>
            <person name="Jia N."/>
            <person name="Wang J."/>
            <person name="Shi W."/>
            <person name="Du L."/>
            <person name="Sun Y."/>
            <person name="Zhan W."/>
            <person name="Jiang J.F."/>
            <person name="Wang Q."/>
            <person name="Zhang B."/>
            <person name="Ji P."/>
            <person name="Bell-Sakyi L."/>
            <person name="Cui X.M."/>
            <person name="Yuan T.T."/>
            <person name="Jiang B.G."/>
            <person name="Yang W.F."/>
            <person name="Lam T.T."/>
            <person name="Chang Q.C."/>
            <person name="Ding S.J."/>
            <person name="Wang X.J."/>
            <person name="Zhu J.G."/>
            <person name="Ruan X.D."/>
            <person name="Zhao L."/>
            <person name="Wei J.T."/>
            <person name="Ye R.Z."/>
            <person name="Que T.C."/>
            <person name="Du C.H."/>
            <person name="Zhou Y.H."/>
            <person name="Cheng J.X."/>
            <person name="Dai P.F."/>
            <person name="Guo W.B."/>
            <person name="Han X.H."/>
            <person name="Huang E.J."/>
            <person name="Li L.F."/>
            <person name="Wei W."/>
            <person name="Gao Y.C."/>
            <person name="Liu J.Z."/>
            <person name="Shao H.Z."/>
            <person name="Wang X."/>
            <person name="Wang C.C."/>
            <person name="Yang T.C."/>
            <person name="Huo Q.B."/>
            <person name="Li W."/>
            <person name="Chen H.Y."/>
            <person name="Chen S.E."/>
            <person name="Zhou L.G."/>
            <person name="Ni X.B."/>
            <person name="Tian J.H."/>
            <person name="Sheng Y."/>
            <person name="Liu T."/>
            <person name="Pan Y.S."/>
            <person name="Xia L.Y."/>
            <person name="Li J."/>
            <person name="Zhao F."/>
            <person name="Cao W.C."/>
        </authorList>
    </citation>
    <scope>NUCLEOTIDE SEQUENCE</scope>
    <source>
        <strain evidence="5">Rmic-2018</strain>
    </source>
</reference>
<comment type="similarity">
    <text evidence="1">Belongs to the peptidase M13 family.</text>
</comment>
<keyword evidence="3" id="KW-1133">Transmembrane helix</keyword>
<reference evidence="5" key="2">
    <citation type="submission" date="2021-09" db="EMBL/GenBank/DDBJ databases">
        <authorList>
            <person name="Jia N."/>
            <person name="Wang J."/>
            <person name="Shi W."/>
            <person name="Du L."/>
            <person name="Sun Y."/>
            <person name="Zhan W."/>
            <person name="Jiang J."/>
            <person name="Wang Q."/>
            <person name="Zhang B."/>
            <person name="Ji P."/>
            <person name="Sakyi L.B."/>
            <person name="Cui X."/>
            <person name="Yuan T."/>
            <person name="Jiang B."/>
            <person name="Yang W."/>
            <person name="Lam T.T.-Y."/>
            <person name="Chang Q."/>
            <person name="Ding S."/>
            <person name="Wang X."/>
            <person name="Zhu J."/>
            <person name="Ruan X."/>
            <person name="Zhao L."/>
            <person name="Wei J."/>
            <person name="Que T."/>
            <person name="Du C."/>
            <person name="Cheng J."/>
            <person name="Dai P."/>
            <person name="Han X."/>
            <person name="Huang E."/>
            <person name="Gao Y."/>
            <person name="Liu J."/>
            <person name="Shao H."/>
            <person name="Ye R."/>
            <person name="Li L."/>
            <person name="Wei W."/>
            <person name="Wang X."/>
            <person name="Wang C."/>
            <person name="Huo Q."/>
            <person name="Li W."/>
            <person name="Guo W."/>
            <person name="Chen H."/>
            <person name="Chen S."/>
            <person name="Zhou L."/>
            <person name="Zhou L."/>
            <person name="Ni X."/>
            <person name="Tian J."/>
            <person name="Zhou Y."/>
            <person name="Sheng Y."/>
            <person name="Liu T."/>
            <person name="Pan Y."/>
            <person name="Xia L."/>
            <person name="Li J."/>
            <person name="Zhao F."/>
            <person name="Cao W."/>
        </authorList>
    </citation>
    <scope>NUCLEOTIDE SEQUENCE</scope>
    <source>
        <strain evidence="5">Rmic-2018</strain>
        <tissue evidence="5">Larvae</tissue>
    </source>
</reference>
<dbReference type="InterPro" id="IPR008753">
    <property type="entry name" value="Peptidase_M13_N"/>
</dbReference>
<gene>
    <name evidence="5" type="ORF">HPB51_017956</name>
</gene>
<dbReference type="InterPro" id="IPR042089">
    <property type="entry name" value="Peptidase_M13_dom_2"/>
</dbReference>
<dbReference type="Gene3D" id="1.10.1380.10">
    <property type="entry name" value="Neutral endopeptidase , domain2"/>
    <property type="match status" value="1"/>
</dbReference>
<dbReference type="PROSITE" id="PS51885">
    <property type="entry name" value="NEPRILYSIN"/>
    <property type="match status" value="1"/>
</dbReference>
<dbReference type="PANTHER" id="PTHR11733:SF241">
    <property type="entry name" value="GH26575P-RELATED"/>
    <property type="match status" value="1"/>
</dbReference>
<dbReference type="InterPro" id="IPR024079">
    <property type="entry name" value="MetalloPept_cat_dom_sf"/>
</dbReference>
<dbReference type="GO" id="GO:0005886">
    <property type="term" value="C:plasma membrane"/>
    <property type="evidence" value="ECO:0007669"/>
    <property type="project" value="TreeGrafter"/>
</dbReference>
<feature type="transmembrane region" description="Helical" evidence="3">
    <location>
        <begin position="12"/>
        <end position="34"/>
    </location>
</feature>
<feature type="domain" description="Peptidase M13 N-terminal" evidence="4">
    <location>
        <begin position="70"/>
        <end position="437"/>
    </location>
</feature>
<protein>
    <recommendedName>
        <fullName evidence="4">Peptidase M13 N-terminal domain-containing protein</fullName>
    </recommendedName>
</protein>
<dbReference type="EMBL" id="JABSTU010000003">
    <property type="protein sequence ID" value="KAH8036145.1"/>
    <property type="molecule type" value="Genomic_DNA"/>
</dbReference>
<keyword evidence="6" id="KW-1185">Reference proteome</keyword>
<dbReference type="VEuPathDB" id="VectorBase:LOC119161562"/>
<evidence type="ECO:0000313" key="5">
    <source>
        <dbReference type="EMBL" id="KAH8036145.1"/>
    </source>
</evidence>
<dbReference type="AlphaFoldDB" id="A0A9J6EP00"/>
<dbReference type="GO" id="GO:0016485">
    <property type="term" value="P:protein processing"/>
    <property type="evidence" value="ECO:0007669"/>
    <property type="project" value="TreeGrafter"/>
</dbReference>
<evidence type="ECO:0000313" key="6">
    <source>
        <dbReference type="Proteomes" id="UP000821866"/>
    </source>
</evidence>
<sequence>MAASDRNPWVRVAIISAGLSLFCVALVMIVVQLWNRRPAGDVGDPLCETDDCLHHASILEEVASRDVDLCDDFSAYVCSAWSPARIQTQRIVTAMDFAVYGWMKALNKTLHEGSGKIPVGRKAMLLYDTCMGDDWRYGNSASELLLFLNETGLIWPFAPVPKVDALALFLSLAFSYDASFWFSVAISDSPGSSDEWRVVLSPSFELLTIVVHTSVIESAVFTQTWTKMLQSFAGDAARDLDEAEINETNSVGAEILRQLYAASGDPTPESALFAMAKIEDYTPSISSTRWLNAFQQVLPLTPTMTTEVFVTHVGYLRTIDSLFAKLGNERLLKHLSWLFLKMYISIAGPKFFIGVHGNAETFKVVRPLFCGLNVEQPYRLLVSVLSYVSRAVSNDRPLIDASFDSLVVEATDKLMNCYWLDERSRVLAMEKVKAVQKRLWPEDMVFEPGFLDDMYGDFPENETLNFGSTWIAVRESVRGVKASKLYRSLSANPIGAAEPYLTYDAILNRVLMTMGVVARPLYYRNGTRGMLYGGIGFLMALQLVKSLDRNGLRWHPNGSAVGNFLTEGSMKEYVARDSCLVQDAKASVFPEIPASRGRLRGPAEGTQGGRPPVPNRQGSH</sequence>
<dbReference type="PANTHER" id="PTHR11733">
    <property type="entry name" value="ZINC METALLOPROTEASE FAMILY M13 NEPRILYSIN-RELATED"/>
    <property type="match status" value="1"/>
</dbReference>
<dbReference type="GO" id="GO:0004222">
    <property type="term" value="F:metalloendopeptidase activity"/>
    <property type="evidence" value="ECO:0007669"/>
    <property type="project" value="InterPro"/>
</dbReference>
<dbReference type="Pfam" id="PF05649">
    <property type="entry name" value="Peptidase_M13_N"/>
    <property type="match status" value="1"/>
</dbReference>